<evidence type="ECO:0000256" key="2">
    <source>
        <dbReference type="RuleBase" id="RU362080"/>
    </source>
</evidence>
<dbReference type="Gene3D" id="3.40.1620.10">
    <property type="entry name" value="YefM-like domain"/>
    <property type="match status" value="1"/>
</dbReference>
<name>A0A1Z4GPF6_9CYAN</name>
<dbReference type="PANTHER" id="PTHR33713:SF10">
    <property type="entry name" value="ANTITOXIN YAFN"/>
    <property type="match status" value="1"/>
</dbReference>
<sequence length="96" mass="10788">MLNIIRDIHSLSNFKRNTSDLIKQMKQTGKPVVLTVNGKAELVVQDAQSYQKLLELVEKLETIAGIKQGLEDIEVGNTRPLSAFEQEMQQKYGISS</sequence>
<dbReference type="OrthoDB" id="7069202at2"/>
<dbReference type="InterPro" id="IPR051405">
    <property type="entry name" value="phD/YefM_antitoxin"/>
</dbReference>
<organism evidence="3 4">
    <name type="scientific">Anabaenopsis circularis NIES-21</name>
    <dbReference type="NCBI Taxonomy" id="1085406"/>
    <lineage>
        <taxon>Bacteria</taxon>
        <taxon>Bacillati</taxon>
        <taxon>Cyanobacteriota</taxon>
        <taxon>Cyanophyceae</taxon>
        <taxon>Nostocales</taxon>
        <taxon>Nodulariaceae</taxon>
        <taxon>Anabaenopsis</taxon>
    </lineage>
</organism>
<dbReference type="AlphaFoldDB" id="A0A1Z4GPF6"/>
<proteinExistence type="inferred from homology"/>
<dbReference type="InterPro" id="IPR006442">
    <property type="entry name" value="Antitoxin_Phd/YefM"/>
</dbReference>
<gene>
    <name evidence="3" type="ORF">NIES21_52640</name>
</gene>
<dbReference type="NCBIfam" id="TIGR01552">
    <property type="entry name" value="phd_fam"/>
    <property type="match status" value="1"/>
</dbReference>
<keyword evidence="4" id="KW-1185">Reference proteome</keyword>
<comment type="function">
    <text evidence="2">Antitoxin component of a type II toxin-antitoxin (TA) system.</text>
</comment>
<evidence type="ECO:0000313" key="4">
    <source>
        <dbReference type="Proteomes" id="UP000218287"/>
    </source>
</evidence>
<comment type="similarity">
    <text evidence="1 2">Belongs to the phD/YefM antitoxin family.</text>
</comment>
<reference evidence="3 4" key="1">
    <citation type="submission" date="2017-06" db="EMBL/GenBank/DDBJ databases">
        <title>Genome sequencing of cyanobaciteial culture collection at National Institute for Environmental Studies (NIES).</title>
        <authorList>
            <person name="Hirose Y."/>
            <person name="Shimura Y."/>
            <person name="Fujisawa T."/>
            <person name="Nakamura Y."/>
            <person name="Kawachi M."/>
        </authorList>
    </citation>
    <scope>NUCLEOTIDE SEQUENCE [LARGE SCALE GENOMIC DNA]</scope>
    <source>
        <strain evidence="3 4">NIES-21</strain>
    </source>
</reference>
<dbReference type="Proteomes" id="UP000218287">
    <property type="component" value="Chromosome"/>
</dbReference>
<dbReference type="EMBL" id="AP018174">
    <property type="protein sequence ID" value="BAY19402.1"/>
    <property type="molecule type" value="Genomic_DNA"/>
</dbReference>
<dbReference type="InterPro" id="IPR036165">
    <property type="entry name" value="YefM-like_sf"/>
</dbReference>
<accession>A0A1Z4GPF6</accession>
<dbReference type="PANTHER" id="PTHR33713">
    <property type="entry name" value="ANTITOXIN YAFN-RELATED"/>
    <property type="match status" value="1"/>
</dbReference>
<protein>
    <recommendedName>
        <fullName evidence="2">Antitoxin</fullName>
    </recommendedName>
</protein>
<evidence type="ECO:0000256" key="1">
    <source>
        <dbReference type="ARBA" id="ARBA00009981"/>
    </source>
</evidence>
<dbReference type="Pfam" id="PF02604">
    <property type="entry name" value="PhdYeFM_antitox"/>
    <property type="match status" value="1"/>
</dbReference>
<dbReference type="SUPFAM" id="SSF143120">
    <property type="entry name" value="YefM-like"/>
    <property type="match status" value="1"/>
</dbReference>
<evidence type="ECO:0000313" key="3">
    <source>
        <dbReference type="EMBL" id="BAY19402.1"/>
    </source>
</evidence>